<dbReference type="EMBL" id="MU266456">
    <property type="protein sequence ID" value="KAH7923329.1"/>
    <property type="molecule type" value="Genomic_DNA"/>
</dbReference>
<reference evidence="1" key="1">
    <citation type="journal article" date="2021" name="New Phytol.">
        <title>Evolutionary innovations through gain and loss of genes in the ectomycorrhizal Boletales.</title>
        <authorList>
            <person name="Wu G."/>
            <person name="Miyauchi S."/>
            <person name="Morin E."/>
            <person name="Kuo A."/>
            <person name="Drula E."/>
            <person name="Varga T."/>
            <person name="Kohler A."/>
            <person name="Feng B."/>
            <person name="Cao Y."/>
            <person name="Lipzen A."/>
            <person name="Daum C."/>
            <person name="Hundley H."/>
            <person name="Pangilinan J."/>
            <person name="Johnson J."/>
            <person name="Barry K."/>
            <person name="LaButti K."/>
            <person name="Ng V."/>
            <person name="Ahrendt S."/>
            <person name="Min B."/>
            <person name="Choi I.G."/>
            <person name="Park H."/>
            <person name="Plett J.M."/>
            <person name="Magnuson J."/>
            <person name="Spatafora J.W."/>
            <person name="Nagy L.G."/>
            <person name="Henrissat B."/>
            <person name="Grigoriev I.V."/>
            <person name="Yang Z.L."/>
            <person name="Xu J."/>
            <person name="Martin F.M."/>
        </authorList>
    </citation>
    <scope>NUCLEOTIDE SEQUENCE</scope>
    <source>
        <strain evidence="1">KUC20120723A-06</strain>
    </source>
</reference>
<proteinExistence type="predicted"/>
<organism evidence="1 2">
    <name type="scientific">Leucogyrophana mollusca</name>
    <dbReference type="NCBI Taxonomy" id="85980"/>
    <lineage>
        <taxon>Eukaryota</taxon>
        <taxon>Fungi</taxon>
        <taxon>Dikarya</taxon>
        <taxon>Basidiomycota</taxon>
        <taxon>Agaricomycotina</taxon>
        <taxon>Agaricomycetes</taxon>
        <taxon>Agaricomycetidae</taxon>
        <taxon>Boletales</taxon>
        <taxon>Boletales incertae sedis</taxon>
        <taxon>Leucogyrophana</taxon>
    </lineage>
</organism>
<gene>
    <name evidence="1" type="ORF">BV22DRAFT_594861</name>
</gene>
<evidence type="ECO:0000313" key="2">
    <source>
        <dbReference type="Proteomes" id="UP000790709"/>
    </source>
</evidence>
<evidence type="ECO:0000313" key="1">
    <source>
        <dbReference type="EMBL" id="KAH7923329.1"/>
    </source>
</evidence>
<accession>A0ACB8BDH6</accession>
<protein>
    <submittedName>
        <fullName evidence="1">Uncharacterized protein</fullName>
    </submittedName>
</protein>
<comment type="caution">
    <text evidence="1">The sequence shown here is derived from an EMBL/GenBank/DDBJ whole genome shotgun (WGS) entry which is preliminary data.</text>
</comment>
<keyword evidence="2" id="KW-1185">Reference proteome</keyword>
<sequence>MLSTWRQHSRNCRYKGPESRPDGPLMAGIRTSSVERLGNKVGPYGIQALGRRGHYWLEGVKSADPSWHLRRVSESTPITIRYESTPITIRYDTPPTAIFASNTSAKSIAGLPVPCYSTPPSCRLRLNFRSPSIHYDSRRDKEGKQMLPQFYAADRQCLRLRGEVRDPVHERWVQDSKEGFRFSLRVSETDTSRPWTDLGHRKDLQAACRPDLEALSIIHPRSGPPVSLQSRWLYIPDHDIPFYFKSCLVSFPISRKIAMCKPNT</sequence>
<name>A0ACB8BDH6_9AGAM</name>
<dbReference type="Proteomes" id="UP000790709">
    <property type="component" value="Unassembled WGS sequence"/>
</dbReference>